<protein>
    <submittedName>
        <fullName evidence="1">Uncharacterized protein</fullName>
    </submittedName>
</protein>
<name>A0ABN9TW26_9DINO</name>
<dbReference type="EMBL" id="CAUYUJ010015154">
    <property type="protein sequence ID" value="CAK0850466.1"/>
    <property type="molecule type" value="Genomic_DNA"/>
</dbReference>
<gene>
    <name evidence="1" type="ORF">PCOR1329_LOCUS42878</name>
</gene>
<sequence>MDIQRSGTSNTKADGTSNPPRALWKEGLHLVGGHAYLELVVVALLLLEAWIRIERILPPWKPECWKPEYLKPKGPSSSFGHLGSKSIIIITEIGIFFPRWRHAADIGVDVNLEACELLLIIKGRGLWIEGLPHGRLGWRRAKGTRRSRP</sequence>
<reference evidence="1" key="1">
    <citation type="submission" date="2023-10" db="EMBL/GenBank/DDBJ databases">
        <authorList>
            <person name="Chen Y."/>
            <person name="Shah S."/>
            <person name="Dougan E. K."/>
            <person name="Thang M."/>
            <person name="Chan C."/>
        </authorList>
    </citation>
    <scope>NUCLEOTIDE SEQUENCE [LARGE SCALE GENOMIC DNA]</scope>
</reference>
<accession>A0ABN9TW26</accession>
<proteinExistence type="predicted"/>
<keyword evidence="2" id="KW-1185">Reference proteome</keyword>
<comment type="caution">
    <text evidence="1">The sequence shown here is derived from an EMBL/GenBank/DDBJ whole genome shotgun (WGS) entry which is preliminary data.</text>
</comment>
<dbReference type="Proteomes" id="UP001189429">
    <property type="component" value="Unassembled WGS sequence"/>
</dbReference>
<evidence type="ECO:0000313" key="2">
    <source>
        <dbReference type="Proteomes" id="UP001189429"/>
    </source>
</evidence>
<evidence type="ECO:0000313" key="1">
    <source>
        <dbReference type="EMBL" id="CAK0850466.1"/>
    </source>
</evidence>
<organism evidence="1 2">
    <name type="scientific">Prorocentrum cordatum</name>
    <dbReference type="NCBI Taxonomy" id="2364126"/>
    <lineage>
        <taxon>Eukaryota</taxon>
        <taxon>Sar</taxon>
        <taxon>Alveolata</taxon>
        <taxon>Dinophyceae</taxon>
        <taxon>Prorocentrales</taxon>
        <taxon>Prorocentraceae</taxon>
        <taxon>Prorocentrum</taxon>
    </lineage>
</organism>